<comment type="caution">
    <text evidence="5">The sequence shown here is derived from an EMBL/GenBank/DDBJ whole genome shotgun (WGS) entry which is preliminary data.</text>
</comment>
<dbReference type="InterPro" id="IPR051132">
    <property type="entry name" value="3-5_Exonuclease_domain"/>
</dbReference>
<evidence type="ECO:0000256" key="1">
    <source>
        <dbReference type="ARBA" id="ARBA00022722"/>
    </source>
</evidence>
<evidence type="ECO:0000313" key="6">
    <source>
        <dbReference type="Proteomes" id="UP001189429"/>
    </source>
</evidence>
<evidence type="ECO:0000256" key="3">
    <source>
        <dbReference type="SAM" id="MobiDB-lite"/>
    </source>
</evidence>
<dbReference type="SUPFAM" id="SSF53098">
    <property type="entry name" value="Ribonuclease H-like"/>
    <property type="match status" value="1"/>
</dbReference>
<evidence type="ECO:0000259" key="4">
    <source>
        <dbReference type="SMART" id="SM00474"/>
    </source>
</evidence>
<dbReference type="SMART" id="SM00474">
    <property type="entry name" value="35EXOc"/>
    <property type="match status" value="1"/>
</dbReference>
<feature type="compositionally biased region" description="Low complexity" evidence="3">
    <location>
        <begin position="245"/>
        <end position="254"/>
    </location>
</feature>
<feature type="region of interest" description="Disordered" evidence="3">
    <location>
        <begin position="236"/>
        <end position="257"/>
    </location>
</feature>
<dbReference type="Pfam" id="PF01612">
    <property type="entry name" value="DNA_pol_A_exo1"/>
    <property type="match status" value="1"/>
</dbReference>
<feature type="region of interest" description="Disordered" evidence="3">
    <location>
        <begin position="11"/>
        <end position="36"/>
    </location>
</feature>
<reference evidence="5" key="1">
    <citation type="submission" date="2023-10" db="EMBL/GenBank/DDBJ databases">
        <authorList>
            <person name="Chen Y."/>
            <person name="Shah S."/>
            <person name="Dougan E. K."/>
            <person name="Thang M."/>
            <person name="Chan C."/>
        </authorList>
    </citation>
    <scope>NUCLEOTIDE SEQUENCE [LARGE SCALE GENOMIC DNA]</scope>
</reference>
<dbReference type="Gene3D" id="3.30.420.10">
    <property type="entry name" value="Ribonuclease H-like superfamily/Ribonuclease H"/>
    <property type="match status" value="1"/>
</dbReference>
<dbReference type="InterPro" id="IPR036397">
    <property type="entry name" value="RNaseH_sf"/>
</dbReference>
<feature type="region of interest" description="Disordered" evidence="3">
    <location>
        <begin position="572"/>
        <end position="614"/>
    </location>
</feature>
<accession>A0ABN9V2J4</accession>
<feature type="compositionally biased region" description="Low complexity" evidence="3">
    <location>
        <begin position="584"/>
        <end position="607"/>
    </location>
</feature>
<dbReference type="CDD" id="cd06141">
    <property type="entry name" value="WRN_exo"/>
    <property type="match status" value="1"/>
</dbReference>
<keyword evidence="1" id="KW-0540">Nuclease</keyword>
<keyword evidence="6" id="KW-1185">Reference proteome</keyword>
<evidence type="ECO:0000256" key="2">
    <source>
        <dbReference type="ARBA" id="ARBA00022801"/>
    </source>
</evidence>
<dbReference type="PANTHER" id="PTHR13620">
    <property type="entry name" value="3-5 EXONUCLEASE"/>
    <property type="match status" value="1"/>
</dbReference>
<dbReference type="Proteomes" id="UP001189429">
    <property type="component" value="Unassembled WGS sequence"/>
</dbReference>
<name>A0ABN9V2J4_9DINO</name>
<dbReference type="InterPro" id="IPR002562">
    <property type="entry name" value="3'-5'_exonuclease_dom"/>
</dbReference>
<dbReference type="PANTHER" id="PTHR13620:SF104">
    <property type="entry name" value="EXONUCLEASE 3'-5' DOMAIN-CONTAINING PROTEIN 2"/>
    <property type="match status" value="1"/>
</dbReference>
<sequence>MLRFMQTVTEGGTGGVADGAEAEGGPAAEERGRGGAGTGTEYDCFHGKIVVIDIATDVEIKKGVQSFPYQAWFEELLQSCGTVGFDMEWKPDRYAGSDNRVALMQFSDAETAVLVRTHRTDAWLPDVLVELLTGKRVTKICVGYDGSDKRKLLSTFNFELDGVVDLAELAPSKGKKNTGLKKLAADFGWQMRKESRVARSDWSATKLTEDQIQYAAEDAYFTFMIFEELADLPDAPVESDDDADAAPSAPEQSSVLTLKPGWAEQGIVKNNNGLWCSVCNKGPMLHVDVMEKHVLSKLHMRKTQPEKAAAERAAAAPAEAAVAAEVPPELSEQGIVRGGEGGHRGTQAEYLCAACDAGPFQCLKAAEAHVNGRKHESLQRKRETEAAIQTGKLPPELEVAGGEVTDSGTFRCRFCETAGPFQDLLSLRQHLNGKWHIKFAGLPEKPEEEDEFAALAGDEPVDLMEGLPAYVEERSEGAFFCGLCGCKATGLGTMQRHLVGEGHSRSCQRTGHPELVYIKERDQLEEVLTGKAVKRSETYQRQKAPGACAGGGGHPEGWVAIPVGRGLALGKEGLAPIDEDGPERSPSPSASPGGAPLPSPSASSSRAPFRRGGDAPAAAAAAAACGGEEPAEVVAPGSFVRAATTVVPPAPGWVWDLSTCLAVTAGDALQAEAEARTAAPGWPRGQAREDLRADVQDFIWRSALDARAAEAVLCEDPTVQRALLEWDQRDPVSTGENPSAILMSRLRQAREAPRGALRCADLEAGERCADFEMGRPRRRRALEPGQVLLARHAADEPHPEWAWALDDCLLPPAGHQVEVLAVEGGWVYGECGGRHGWLHPDALCGGEDGPASELEVAAQLGPPTLRRDGEGPARLSQAEFAELVRSTA</sequence>
<gene>
    <name evidence="5" type="ORF">PCOR1329_LOCUS53353</name>
</gene>
<protein>
    <recommendedName>
        <fullName evidence="4">3'-5' exonuclease domain-containing protein</fullName>
    </recommendedName>
</protein>
<feature type="domain" description="3'-5' exonuclease" evidence="4">
    <location>
        <begin position="64"/>
        <end position="234"/>
    </location>
</feature>
<evidence type="ECO:0000313" key="5">
    <source>
        <dbReference type="EMBL" id="CAK0865984.1"/>
    </source>
</evidence>
<dbReference type="InterPro" id="IPR012337">
    <property type="entry name" value="RNaseH-like_sf"/>
</dbReference>
<organism evidence="5 6">
    <name type="scientific">Prorocentrum cordatum</name>
    <dbReference type="NCBI Taxonomy" id="2364126"/>
    <lineage>
        <taxon>Eukaryota</taxon>
        <taxon>Sar</taxon>
        <taxon>Alveolata</taxon>
        <taxon>Dinophyceae</taxon>
        <taxon>Prorocentrales</taxon>
        <taxon>Prorocentraceae</taxon>
        <taxon>Prorocentrum</taxon>
    </lineage>
</organism>
<proteinExistence type="predicted"/>
<dbReference type="EMBL" id="CAUYUJ010016504">
    <property type="protein sequence ID" value="CAK0865984.1"/>
    <property type="molecule type" value="Genomic_DNA"/>
</dbReference>
<keyword evidence="2" id="KW-0378">Hydrolase</keyword>